<sequence>MPRLHILECPFVTVSFTEPEMWFVTCGLELSSLRFLGRLEHLKIGSAGGIVLNGSCSSLMPYLPNLRHVALTGFKFHSHGNLECLAQMQQLISLELGDCSDIEPGIYVLLGKMRKLKKLRLENGGNVKDTKFAEALSKMEGLEQLELMNFQMPSLCTVLSELQHLKQINIWPDNATEGPLVNYNSYEAISRCKNLKYICWGIIAEGDTIPEVLELKASASENEIKKLTYKQLFQELVELFPKIKVEVKCVPRELWREFCSTRK</sequence>
<dbReference type="SUPFAM" id="SSF52047">
    <property type="entry name" value="RNI-like"/>
    <property type="match status" value="1"/>
</dbReference>
<dbReference type="Gene3D" id="3.80.10.10">
    <property type="entry name" value="Ribonuclease Inhibitor"/>
    <property type="match status" value="1"/>
</dbReference>
<protein>
    <submittedName>
        <fullName evidence="1">Uncharacterized protein</fullName>
    </submittedName>
</protein>
<dbReference type="Proteomes" id="UP000054359">
    <property type="component" value="Unassembled WGS sequence"/>
</dbReference>
<proteinExistence type="predicted"/>
<accession>A0A087UQB6</accession>
<feature type="non-terminal residue" evidence="1">
    <location>
        <position position="263"/>
    </location>
</feature>
<evidence type="ECO:0000313" key="1">
    <source>
        <dbReference type="EMBL" id="KFM79555.1"/>
    </source>
</evidence>
<dbReference type="OrthoDB" id="6437628at2759"/>
<name>A0A087UQB6_STEMI</name>
<dbReference type="InterPro" id="IPR032675">
    <property type="entry name" value="LRR_dom_sf"/>
</dbReference>
<organism evidence="1 2">
    <name type="scientific">Stegodyphus mimosarum</name>
    <name type="common">African social velvet spider</name>
    <dbReference type="NCBI Taxonomy" id="407821"/>
    <lineage>
        <taxon>Eukaryota</taxon>
        <taxon>Metazoa</taxon>
        <taxon>Ecdysozoa</taxon>
        <taxon>Arthropoda</taxon>
        <taxon>Chelicerata</taxon>
        <taxon>Arachnida</taxon>
        <taxon>Araneae</taxon>
        <taxon>Araneomorphae</taxon>
        <taxon>Entelegynae</taxon>
        <taxon>Eresoidea</taxon>
        <taxon>Eresidae</taxon>
        <taxon>Stegodyphus</taxon>
    </lineage>
</organism>
<dbReference type="STRING" id="407821.A0A087UQB6"/>
<keyword evidence="2" id="KW-1185">Reference proteome</keyword>
<reference evidence="1 2" key="1">
    <citation type="submission" date="2013-11" db="EMBL/GenBank/DDBJ databases">
        <title>Genome sequencing of Stegodyphus mimosarum.</title>
        <authorList>
            <person name="Bechsgaard J."/>
        </authorList>
    </citation>
    <scope>NUCLEOTIDE SEQUENCE [LARGE SCALE GENOMIC DNA]</scope>
</reference>
<evidence type="ECO:0000313" key="2">
    <source>
        <dbReference type="Proteomes" id="UP000054359"/>
    </source>
</evidence>
<dbReference type="AlphaFoldDB" id="A0A087UQB6"/>
<gene>
    <name evidence="1" type="ORF">X975_23356</name>
</gene>
<dbReference type="EMBL" id="KK121016">
    <property type="protein sequence ID" value="KFM79555.1"/>
    <property type="molecule type" value="Genomic_DNA"/>
</dbReference>